<evidence type="ECO:0000256" key="1">
    <source>
        <dbReference type="ARBA" id="ARBA00004651"/>
    </source>
</evidence>
<feature type="transmembrane region" description="Helical" evidence="6">
    <location>
        <begin position="442"/>
        <end position="467"/>
    </location>
</feature>
<keyword evidence="2" id="KW-1003">Cell membrane</keyword>
<name>A0A8J3VD75_9ACTN</name>
<dbReference type="RefSeq" id="WP_203907201.1">
    <property type="nucleotide sequence ID" value="NZ_BONY01000006.1"/>
</dbReference>
<keyword evidence="3 6" id="KW-0812">Transmembrane</keyword>
<reference evidence="8" key="1">
    <citation type="submission" date="2021-01" db="EMBL/GenBank/DDBJ databases">
        <title>Whole genome shotgun sequence of Rhizocola hellebori NBRC 109834.</title>
        <authorList>
            <person name="Komaki H."/>
            <person name="Tamura T."/>
        </authorList>
    </citation>
    <scope>NUCLEOTIDE SEQUENCE</scope>
    <source>
        <strain evidence="8">NBRC 109834</strain>
    </source>
</reference>
<evidence type="ECO:0000256" key="6">
    <source>
        <dbReference type="SAM" id="Phobius"/>
    </source>
</evidence>
<evidence type="ECO:0000256" key="4">
    <source>
        <dbReference type="ARBA" id="ARBA00022989"/>
    </source>
</evidence>
<evidence type="ECO:0000259" key="7">
    <source>
        <dbReference type="Pfam" id="PF02687"/>
    </source>
</evidence>
<feature type="transmembrane region" description="Helical" evidence="6">
    <location>
        <begin position="190"/>
        <end position="212"/>
    </location>
</feature>
<dbReference type="Pfam" id="PF02687">
    <property type="entry name" value="FtsX"/>
    <property type="match status" value="1"/>
</dbReference>
<feature type="transmembrane region" description="Helical" evidence="6">
    <location>
        <begin position="78"/>
        <end position="101"/>
    </location>
</feature>
<gene>
    <name evidence="8" type="ORF">Rhe02_13610</name>
</gene>
<evidence type="ECO:0000256" key="5">
    <source>
        <dbReference type="ARBA" id="ARBA00023136"/>
    </source>
</evidence>
<evidence type="ECO:0000313" key="9">
    <source>
        <dbReference type="Proteomes" id="UP000612899"/>
    </source>
</evidence>
<evidence type="ECO:0000256" key="2">
    <source>
        <dbReference type="ARBA" id="ARBA00022475"/>
    </source>
</evidence>
<organism evidence="8 9">
    <name type="scientific">Rhizocola hellebori</name>
    <dbReference type="NCBI Taxonomy" id="1392758"/>
    <lineage>
        <taxon>Bacteria</taxon>
        <taxon>Bacillati</taxon>
        <taxon>Actinomycetota</taxon>
        <taxon>Actinomycetes</taxon>
        <taxon>Micromonosporales</taxon>
        <taxon>Micromonosporaceae</taxon>
        <taxon>Rhizocola</taxon>
    </lineage>
</organism>
<keyword evidence="9" id="KW-1185">Reference proteome</keyword>
<feature type="transmembrane region" description="Helical" evidence="6">
    <location>
        <begin position="122"/>
        <end position="148"/>
    </location>
</feature>
<accession>A0A8J3VD75</accession>
<feature type="transmembrane region" description="Helical" evidence="6">
    <location>
        <begin position="21"/>
        <end position="44"/>
    </location>
</feature>
<evidence type="ECO:0000256" key="3">
    <source>
        <dbReference type="ARBA" id="ARBA00022692"/>
    </source>
</evidence>
<keyword evidence="5 6" id="KW-0472">Membrane</keyword>
<dbReference type="GO" id="GO:0005886">
    <property type="term" value="C:plasma membrane"/>
    <property type="evidence" value="ECO:0007669"/>
    <property type="project" value="UniProtKB-SubCell"/>
</dbReference>
<sequence>MSVSTLVKLAWAGRHADRFRLVFTALGAALGTVAMLAAATVYWLPATEIITPLPGGYTIEMHHRYTSGLLNDTAARPWFAAFLLVLALPALVFAAQSARLGAPARDRRLMAIRLAGATPGQLRLIAVAETAVACVLGALVGIGAYFALRQLAPGPVLFNPDADPYDFPGWRPGNGLVLRLPLPSDALPPVWVFPAVAVCIPVLAAALTTIALRRLTITPLAVTRLPRVRGLRWWPLAAIAAGFGLLALHRILGRVDFGDKDVTLPLSAWSAVILLGVGVSLCAVPLGQLAARIALRHLRSAAPQLAARWIIADPWNGSRSLAVALVAVCGAATAIEGISYGRSIGMTGRALNGDVQRFGLLALAMTLLVAVAGLLFAIVEGLLTRRRALASLVAAGAPTAVLARAVLWQALLPTVPAVALAILVGQTAIATAETLPSPSDPIWAQTALGVGAIAGIAAAASLSLIVLRSTVKVTELRLE</sequence>
<comment type="subcellular location">
    <subcellularLocation>
        <location evidence="1">Cell membrane</location>
        <topology evidence="1">Multi-pass membrane protein</topology>
    </subcellularLocation>
</comment>
<comment type="caution">
    <text evidence="8">The sequence shown here is derived from an EMBL/GenBank/DDBJ whole genome shotgun (WGS) entry which is preliminary data.</text>
</comment>
<dbReference type="EMBL" id="BONY01000006">
    <property type="protein sequence ID" value="GIH03294.1"/>
    <property type="molecule type" value="Genomic_DNA"/>
</dbReference>
<feature type="transmembrane region" description="Helical" evidence="6">
    <location>
        <begin position="405"/>
        <end position="430"/>
    </location>
</feature>
<protein>
    <recommendedName>
        <fullName evidence="7">ABC3 transporter permease C-terminal domain-containing protein</fullName>
    </recommendedName>
</protein>
<feature type="domain" description="ABC3 transporter permease C-terminal" evidence="7">
    <location>
        <begin position="81"/>
        <end position="216"/>
    </location>
</feature>
<evidence type="ECO:0000313" key="8">
    <source>
        <dbReference type="EMBL" id="GIH03294.1"/>
    </source>
</evidence>
<feature type="transmembrane region" description="Helical" evidence="6">
    <location>
        <begin position="233"/>
        <end position="252"/>
    </location>
</feature>
<feature type="transmembrane region" description="Helical" evidence="6">
    <location>
        <begin position="272"/>
        <end position="295"/>
    </location>
</feature>
<dbReference type="InterPro" id="IPR003838">
    <property type="entry name" value="ABC3_permease_C"/>
</dbReference>
<feature type="transmembrane region" description="Helical" evidence="6">
    <location>
        <begin position="321"/>
        <end position="340"/>
    </location>
</feature>
<dbReference type="AlphaFoldDB" id="A0A8J3VD75"/>
<feature type="transmembrane region" description="Helical" evidence="6">
    <location>
        <begin position="360"/>
        <end position="384"/>
    </location>
</feature>
<keyword evidence="4 6" id="KW-1133">Transmembrane helix</keyword>
<dbReference type="Proteomes" id="UP000612899">
    <property type="component" value="Unassembled WGS sequence"/>
</dbReference>
<proteinExistence type="predicted"/>